<feature type="compositionally biased region" description="Basic residues" evidence="1">
    <location>
        <begin position="1"/>
        <end position="12"/>
    </location>
</feature>
<keyword evidence="3" id="KW-1185">Reference proteome</keyword>
<feature type="non-terminal residue" evidence="2">
    <location>
        <position position="108"/>
    </location>
</feature>
<feature type="non-terminal residue" evidence="2">
    <location>
        <position position="1"/>
    </location>
</feature>
<dbReference type="EMBL" id="JACEIK010162941">
    <property type="protein sequence ID" value="MCE5167578.1"/>
    <property type="molecule type" value="Genomic_DNA"/>
</dbReference>
<organism evidence="2 3">
    <name type="scientific">Datura stramonium</name>
    <name type="common">Jimsonweed</name>
    <name type="synonym">Common thornapple</name>
    <dbReference type="NCBI Taxonomy" id="4076"/>
    <lineage>
        <taxon>Eukaryota</taxon>
        <taxon>Viridiplantae</taxon>
        <taxon>Streptophyta</taxon>
        <taxon>Embryophyta</taxon>
        <taxon>Tracheophyta</taxon>
        <taxon>Spermatophyta</taxon>
        <taxon>Magnoliopsida</taxon>
        <taxon>eudicotyledons</taxon>
        <taxon>Gunneridae</taxon>
        <taxon>Pentapetalae</taxon>
        <taxon>asterids</taxon>
        <taxon>lamiids</taxon>
        <taxon>Solanales</taxon>
        <taxon>Solanaceae</taxon>
        <taxon>Solanoideae</taxon>
        <taxon>Datureae</taxon>
        <taxon>Datura</taxon>
    </lineage>
</organism>
<feature type="region of interest" description="Disordered" evidence="1">
    <location>
        <begin position="1"/>
        <end position="27"/>
    </location>
</feature>
<name>A0ABS8Y7E9_DATST</name>
<evidence type="ECO:0000313" key="3">
    <source>
        <dbReference type="Proteomes" id="UP000823775"/>
    </source>
</evidence>
<comment type="caution">
    <text evidence="2">The sequence shown here is derived from an EMBL/GenBank/DDBJ whole genome shotgun (WGS) entry which is preliminary data.</text>
</comment>
<sequence length="108" mass="12552">CSSAHGRRRRGRRGDGEREAAGSGEGFDSGFWVVAEVRLVVFFRRIPARRRKGWSTTLRLVFGQRRGREEEDGWFCRKLWRWFLVGRGRSRWCCCLAVVNGDYGGGRR</sequence>
<evidence type="ECO:0000313" key="2">
    <source>
        <dbReference type="EMBL" id="MCE5167578.1"/>
    </source>
</evidence>
<reference evidence="2 3" key="1">
    <citation type="journal article" date="2021" name="BMC Genomics">
        <title>Datura genome reveals duplications of psychoactive alkaloid biosynthetic genes and high mutation rate following tissue culture.</title>
        <authorList>
            <person name="Rajewski A."/>
            <person name="Carter-House D."/>
            <person name="Stajich J."/>
            <person name="Litt A."/>
        </authorList>
    </citation>
    <scope>NUCLEOTIDE SEQUENCE [LARGE SCALE GENOMIC DNA]</scope>
    <source>
        <strain evidence="2">AR-01</strain>
    </source>
</reference>
<evidence type="ECO:0000256" key="1">
    <source>
        <dbReference type="SAM" id="MobiDB-lite"/>
    </source>
</evidence>
<gene>
    <name evidence="2" type="ORF">HAX54_011116</name>
</gene>
<dbReference type="Proteomes" id="UP000823775">
    <property type="component" value="Unassembled WGS sequence"/>
</dbReference>
<proteinExistence type="predicted"/>
<protein>
    <submittedName>
        <fullName evidence="2">Uncharacterized protein</fullName>
    </submittedName>
</protein>
<accession>A0ABS8Y7E9</accession>